<dbReference type="PANTHER" id="PTHR12120:SF10">
    <property type="entry name" value="TNFR-CYS DOMAIN-CONTAINING PROTEIN"/>
    <property type="match status" value="1"/>
</dbReference>
<keyword evidence="3" id="KW-0677">Repeat</keyword>
<dbReference type="GO" id="GO:0043123">
    <property type="term" value="P:positive regulation of canonical NF-kappaB signal transduction"/>
    <property type="evidence" value="ECO:0007669"/>
    <property type="project" value="InterPro"/>
</dbReference>
<evidence type="ECO:0000256" key="4">
    <source>
        <dbReference type="ARBA" id="ARBA00022989"/>
    </source>
</evidence>
<dbReference type="EMBL" id="JAEAOA010000188">
    <property type="protein sequence ID" value="KAK3611213.1"/>
    <property type="molecule type" value="Genomic_DNA"/>
</dbReference>
<comment type="subcellular location">
    <subcellularLocation>
        <location evidence="1">Membrane</location>
        <topology evidence="1">Single-pass membrane protein</topology>
    </subcellularLocation>
</comment>
<protein>
    <recommendedName>
        <fullName evidence="10">Death domain-containing protein</fullName>
    </recommendedName>
</protein>
<keyword evidence="12" id="KW-1185">Reference proteome</keyword>
<dbReference type="PANTHER" id="PTHR12120">
    <property type="entry name" value="TNFR-CYS DOMAIN-CONTAINING PROTEIN"/>
    <property type="match status" value="1"/>
</dbReference>
<keyword evidence="2 9" id="KW-0812">Transmembrane</keyword>
<evidence type="ECO:0000256" key="2">
    <source>
        <dbReference type="ARBA" id="ARBA00022692"/>
    </source>
</evidence>
<reference evidence="11" key="2">
    <citation type="journal article" date="2021" name="Genome Biol. Evol.">
        <title>Developing a high-quality reference genome for a parasitic bivalve with doubly uniparental inheritance (Bivalvia: Unionida).</title>
        <authorList>
            <person name="Smith C.H."/>
        </authorList>
    </citation>
    <scope>NUCLEOTIDE SEQUENCE</scope>
    <source>
        <strain evidence="11">CHS0354</strain>
        <tissue evidence="11">Mantle</tissue>
    </source>
</reference>
<keyword evidence="6" id="KW-1015">Disulfide bond</keyword>
<proteinExistence type="predicted"/>
<dbReference type="SUPFAM" id="SSF47986">
    <property type="entry name" value="DEATH domain"/>
    <property type="match status" value="1"/>
</dbReference>
<keyword evidence="8" id="KW-0325">Glycoprotein</keyword>
<organism evidence="11 12">
    <name type="scientific">Potamilus streckersoni</name>
    <dbReference type="NCBI Taxonomy" id="2493646"/>
    <lineage>
        <taxon>Eukaryota</taxon>
        <taxon>Metazoa</taxon>
        <taxon>Spiralia</taxon>
        <taxon>Lophotrochozoa</taxon>
        <taxon>Mollusca</taxon>
        <taxon>Bivalvia</taxon>
        <taxon>Autobranchia</taxon>
        <taxon>Heteroconchia</taxon>
        <taxon>Palaeoheterodonta</taxon>
        <taxon>Unionida</taxon>
        <taxon>Unionoidea</taxon>
        <taxon>Unionidae</taxon>
        <taxon>Ambleminae</taxon>
        <taxon>Lampsilini</taxon>
        <taxon>Potamilus</taxon>
    </lineage>
</organism>
<dbReference type="AlphaFoldDB" id="A0AAE0TKI0"/>
<comment type="caution">
    <text evidence="11">The sequence shown here is derived from an EMBL/GenBank/DDBJ whole genome shotgun (WGS) entry which is preliminary data.</text>
</comment>
<evidence type="ECO:0000256" key="1">
    <source>
        <dbReference type="ARBA" id="ARBA00004167"/>
    </source>
</evidence>
<evidence type="ECO:0000259" key="10">
    <source>
        <dbReference type="PROSITE" id="PS50017"/>
    </source>
</evidence>
<dbReference type="Proteomes" id="UP001195483">
    <property type="component" value="Unassembled WGS sequence"/>
</dbReference>
<dbReference type="PROSITE" id="PS50017">
    <property type="entry name" value="DEATH_DOMAIN"/>
    <property type="match status" value="1"/>
</dbReference>
<name>A0AAE0TKI0_9BIVA</name>
<feature type="domain" description="Death" evidence="10">
    <location>
        <begin position="408"/>
        <end position="469"/>
    </location>
</feature>
<gene>
    <name evidence="11" type="ORF">CHS0354_002110</name>
</gene>
<dbReference type="InterPro" id="IPR000488">
    <property type="entry name" value="Death_dom"/>
</dbReference>
<sequence length="478" mass="52968">MSWRIPCNATEGRFYNGGKVCSKCEICPGGQGRDMSKRVLNTSETHGDLECIECEVCPPKTYNNGGREGCNKCLDDCAVRNRHDCPEKATRLCGECLDGYFEDYQIDDNPSTCIPCTEKEKTIIPACANLTTPAPSAINTTHLSSKATTYLYVENRAITKDNHVFRENIPVQNKAVESNNENLPTQNGIWFLSLLGLCTIITVLVVFLTIWVICRYYKKRRQRLSGTDQGNRTGVPADTSGNSFNSSLLAGASGNYIDGPLIAGTSANSFHSQIQAGTSGNSADSQLLAGTYGNIVYNPILSDNSGNGPLLPCNFRNPVDIPLLEGTSEVLVGFPLPDGASRISADANKMAFDDFTFVNDLETDTNPVLKGMDRNRWIHRQELLKSNISIHQLCAKRWIALDSDYPVLSMSKEEVELLKKEAQSKIWTPQELNFQILSRWTQIKGNQATVQALCDALFTKEHYDIIEDIMIIHEMKLN</sequence>
<keyword evidence="7" id="KW-0675">Receptor</keyword>
<dbReference type="GO" id="GO:0038023">
    <property type="term" value="F:signaling receptor activity"/>
    <property type="evidence" value="ECO:0007669"/>
    <property type="project" value="InterPro"/>
</dbReference>
<dbReference type="GO" id="GO:0007165">
    <property type="term" value="P:signal transduction"/>
    <property type="evidence" value="ECO:0007669"/>
    <property type="project" value="InterPro"/>
</dbReference>
<dbReference type="InterPro" id="IPR011029">
    <property type="entry name" value="DEATH-like_dom_sf"/>
</dbReference>
<dbReference type="InterPro" id="IPR047526">
    <property type="entry name" value="TNR19/27/EDAR"/>
</dbReference>
<reference evidence="11" key="3">
    <citation type="submission" date="2023-05" db="EMBL/GenBank/DDBJ databases">
        <authorList>
            <person name="Smith C.H."/>
        </authorList>
    </citation>
    <scope>NUCLEOTIDE SEQUENCE</scope>
    <source>
        <strain evidence="11">CHS0354</strain>
        <tissue evidence="11">Mantle</tissue>
    </source>
</reference>
<dbReference type="Gene3D" id="1.10.533.10">
    <property type="entry name" value="Death Domain, Fas"/>
    <property type="match status" value="1"/>
</dbReference>
<evidence type="ECO:0000256" key="9">
    <source>
        <dbReference type="SAM" id="Phobius"/>
    </source>
</evidence>
<reference evidence="11" key="1">
    <citation type="journal article" date="2021" name="Genome Biol. Evol.">
        <title>A High-Quality Reference Genome for a Parasitic Bivalve with Doubly Uniparental Inheritance (Bivalvia: Unionida).</title>
        <authorList>
            <person name="Smith C.H."/>
        </authorList>
    </citation>
    <scope>NUCLEOTIDE SEQUENCE</scope>
    <source>
        <strain evidence="11">CHS0354</strain>
    </source>
</reference>
<keyword evidence="4 9" id="KW-1133">Transmembrane helix</keyword>
<evidence type="ECO:0000256" key="8">
    <source>
        <dbReference type="ARBA" id="ARBA00023180"/>
    </source>
</evidence>
<accession>A0AAE0TKI0</accession>
<evidence type="ECO:0000256" key="7">
    <source>
        <dbReference type="ARBA" id="ARBA00023170"/>
    </source>
</evidence>
<evidence type="ECO:0000256" key="3">
    <source>
        <dbReference type="ARBA" id="ARBA00022737"/>
    </source>
</evidence>
<evidence type="ECO:0000313" key="11">
    <source>
        <dbReference type="EMBL" id="KAK3611213.1"/>
    </source>
</evidence>
<dbReference type="GO" id="GO:0046330">
    <property type="term" value="P:positive regulation of JNK cascade"/>
    <property type="evidence" value="ECO:0007669"/>
    <property type="project" value="InterPro"/>
</dbReference>
<evidence type="ECO:0000313" key="12">
    <source>
        <dbReference type="Proteomes" id="UP001195483"/>
    </source>
</evidence>
<dbReference type="GO" id="GO:0016020">
    <property type="term" value="C:membrane"/>
    <property type="evidence" value="ECO:0007669"/>
    <property type="project" value="UniProtKB-SubCell"/>
</dbReference>
<evidence type="ECO:0000256" key="6">
    <source>
        <dbReference type="ARBA" id="ARBA00023157"/>
    </source>
</evidence>
<evidence type="ECO:0000256" key="5">
    <source>
        <dbReference type="ARBA" id="ARBA00023136"/>
    </source>
</evidence>
<feature type="transmembrane region" description="Helical" evidence="9">
    <location>
        <begin position="189"/>
        <end position="214"/>
    </location>
</feature>
<keyword evidence="5 9" id="KW-0472">Membrane</keyword>
<dbReference type="CDD" id="cd01670">
    <property type="entry name" value="Death"/>
    <property type="match status" value="1"/>
</dbReference>